<sequence length="473" mass="56563">MSHSYYFEIQNLRDNSTQKLEKTKPLDQEHKSKMSSTEDLDELSYNSTSSHSTDAFIHENLKHDSVLVNSQLNESLKYKNLVENLELSKLNYENFKNSLNKVEDIDLMSQIEEKLNQINEFKIDLLKAKYQDEINLKVSSIKLVMEKMNLASIKWSNEEYEKKLDKMKQELDLNNRKIGDYEIKIEDLNRRIKSYKNKFEINNEDLELEMRPLEDEAETYTTLNVNNQFDYLQDEINEKNELIESLRAKEDIYLSEINRLKNQLNDYMEFNFTKSNSTTMTNFEFESALIDTTTDSMYREPRIVVTQSKDNRVNELFVELERKDAMIQKLSEDYRKLKEEVETMTHPLFIELQSELQKQFDEEFEDLKICYENKLREELEIYKNINEQKIESIELENKQNLVDIESKHKLELQQLEIDFKKILNQNLQDLKEQLERTQKDNKEVNIKFKYTTEHHSKEISNLPSDVDLVVSNF</sequence>
<feature type="coiled-coil region" evidence="1">
    <location>
        <begin position="150"/>
        <end position="263"/>
    </location>
</feature>
<feature type="coiled-coil region" evidence="1">
    <location>
        <begin position="313"/>
        <end position="340"/>
    </location>
</feature>
<feature type="region of interest" description="Disordered" evidence="2">
    <location>
        <begin position="16"/>
        <end position="46"/>
    </location>
</feature>
<evidence type="ECO:0000313" key="4">
    <source>
        <dbReference type="Proteomes" id="UP000663879"/>
    </source>
</evidence>
<evidence type="ECO:0000256" key="2">
    <source>
        <dbReference type="SAM" id="MobiDB-lite"/>
    </source>
</evidence>
<reference evidence="3" key="1">
    <citation type="submission" date="2021-02" db="EMBL/GenBank/DDBJ databases">
        <authorList>
            <person name="Nowell W R."/>
        </authorList>
    </citation>
    <scope>NUCLEOTIDE SEQUENCE</scope>
    <source>
        <strain evidence="3">Ploen Becks lab</strain>
    </source>
</reference>
<evidence type="ECO:0000313" key="3">
    <source>
        <dbReference type="EMBL" id="CAF0887869.1"/>
    </source>
</evidence>
<keyword evidence="4" id="KW-1185">Reference proteome</keyword>
<gene>
    <name evidence="3" type="ORF">OXX778_LOCUS10754</name>
</gene>
<feature type="coiled-coil region" evidence="1">
    <location>
        <begin position="417"/>
        <end position="447"/>
    </location>
</feature>
<accession>A0A813YRG7</accession>
<dbReference type="AlphaFoldDB" id="A0A813YRG7"/>
<keyword evidence="1" id="KW-0175">Coiled coil</keyword>
<protein>
    <submittedName>
        <fullName evidence="3">Uncharacterized protein</fullName>
    </submittedName>
</protein>
<proteinExistence type="predicted"/>
<name>A0A813YRG7_9BILA</name>
<dbReference type="Proteomes" id="UP000663879">
    <property type="component" value="Unassembled WGS sequence"/>
</dbReference>
<evidence type="ECO:0000256" key="1">
    <source>
        <dbReference type="SAM" id="Coils"/>
    </source>
</evidence>
<feature type="compositionally biased region" description="Basic and acidic residues" evidence="2">
    <location>
        <begin position="19"/>
        <end position="32"/>
    </location>
</feature>
<comment type="caution">
    <text evidence="3">The sequence shown here is derived from an EMBL/GenBank/DDBJ whole genome shotgun (WGS) entry which is preliminary data.</text>
</comment>
<dbReference type="OrthoDB" id="10417624at2759"/>
<dbReference type="EMBL" id="CAJNOC010001743">
    <property type="protein sequence ID" value="CAF0887869.1"/>
    <property type="molecule type" value="Genomic_DNA"/>
</dbReference>
<organism evidence="3 4">
    <name type="scientific">Brachionus calyciflorus</name>
    <dbReference type="NCBI Taxonomy" id="104777"/>
    <lineage>
        <taxon>Eukaryota</taxon>
        <taxon>Metazoa</taxon>
        <taxon>Spiralia</taxon>
        <taxon>Gnathifera</taxon>
        <taxon>Rotifera</taxon>
        <taxon>Eurotatoria</taxon>
        <taxon>Monogononta</taxon>
        <taxon>Pseudotrocha</taxon>
        <taxon>Ploima</taxon>
        <taxon>Brachionidae</taxon>
        <taxon>Brachionus</taxon>
    </lineage>
</organism>